<feature type="transmembrane region" description="Helical" evidence="9">
    <location>
        <begin position="139"/>
        <end position="156"/>
    </location>
</feature>
<dbReference type="SUPFAM" id="SSF55874">
    <property type="entry name" value="ATPase domain of HSP90 chaperone/DNA topoisomerase II/histidine kinase"/>
    <property type="match status" value="1"/>
</dbReference>
<feature type="transmembrane region" description="Helical" evidence="9">
    <location>
        <begin position="65"/>
        <end position="85"/>
    </location>
</feature>
<keyword evidence="5" id="KW-0547">Nucleotide-binding</keyword>
<evidence type="ECO:0000313" key="11">
    <source>
        <dbReference type="EMBL" id="GAA2921141.1"/>
    </source>
</evidence>
<evidence type="ECO:0000256" key="4">
    <source>
        <dbReference type="ARBA" id="ARBA00022679"/>
    </source>
</evidence>
<comment type="catalytic activity">
    <reaction evidence="1">
        <text>ATP + protein L-histidine = ADP + protein N-phospho-L-histidine.</text>
        <dbReference type="EC" id="2.7.13.3"/>
    </reaction>
</comment>
<feature type="transmembrane region" description="Helical" evidence="9">
    <location>
        <begin position="92"/>
        <end position="108"/>
    </location>
</feature>
<evidence type="ECO:0000313" key="12">
    <source>
        <dbReference type="Proteomes" id="UP001501102"/>
    </source>
</evidence>
<dbReference type="CDD" id="cd16917">
    <property type="entry name" value="HATPase_UhpB-NarQ-NarX-like"/>
    <property type="match status" value="1"/>
</dbReference>
<dbReference type="Gene3D" id="3.30.565.10">
    <property type="entry name" value="Histidine kinase-like ATPase, C-terminal domain"/>
    <property type="match status" value="1"/>
</dbReference>
<sequence>MNDGRRFVSDGRGFVNGGRGFAGRHAGWSIRHPRRAVAAKAAFAVALLALVGFEGLALARQPSTPHAIVLASGVAVCLCAVPYAWIPLEVRAGIAVAVSGTTSAVLMAGRHPGLVWGMGEDVALLVLLTAVVQRSTPRIAAVLGPALALAAVAAPMRDLKPGRFTAVFAVLTVVVGTYSLLLRGQSAQRVRDLAAVRTAERLELARELHDLVAHHITGIAVQAQAARFTSLEGEAAGRAFERIEGSAGEALGAMRRLVGVLREGAEPETEPVAGLPEVRALAEDFARTGPPVALYIEQGMETWLPGDVAAAVHRVVREALTNIRKHAADATAVRIGVRGVPEGVELRIADDGRRPAALTDQARGGGFGLVGLAERAKAMGGRLRAGPAPEGGWLVTAVFPVDRSS</sequence>
<evidence type="ECO:0000256" key="3">
    <source>
        <dbReference type="ARBA" id="ARBA00022553"/>
    </source>
</evidence>
<evidence type="ECO:0000256" key="2">
    <source>
        <dbReference type="ARBA" id="ARBA00012438"/>
    </source>
</evidence>
<keyword evidence="12" id="KW-1185">Reference proteome</keyword>
<gene>
    <name evidence="11" type="ORF">GCM10020221_16660</name>
</gene>
<dbReference type="Pfam" id="PF07730">
    <property type="entry name" value="HisKA_3"/>
    <property type="match status" value="1"/>
</dbReference>
<dbReference type="PANTHER" id="PTHR24421:SF10">
    <property type="entry name" value="NITRATE_NITRITE SENSOR PROTEIN NARQ"/>
    <property type="match status" value="1"/>
</dbReference>
<keyword evidence="3" id="KW-0597">Phosphoprotein</keyword>
<protein>
    <recommendedName>
        <fullName evidence="2">histidine kinase</fullName>
        <ecNumber evidence="2">2.7.13.3</ecNumber>
    </recommendedName>
</protein>
<dbReference type="InterPro" id="IPR036890">
    <property type="entry name" value="HATPase_C_sf"/>
</dbReference>
<dbReference type="InterPro" id="IPR003594">
    <property type="entry name" value="HATPase_dom"/>
</dbReference>
<feature type="domain" description="Histidine kinase/HSP90-like ATPase" evidence="10">
    <location>
        <begin position="307"/>
        <end position="403"/>
    </location>
</feature>
<evidence type="ECO:0000256" key="6">
    <source>
        <dbReference type="ARBA" id="ARBA00022777"/>
    </source>
</evidence>
<dbReference type="PANTHER" id="PTHR24421">
    <property type="entry name" value="NITRATE/NITRITE SENSOR PROTEIN NARX-RELATED"/>
    <property type="match status" value="1"/>
</dbReference>
<dbReference type="Proteomes" id="UP001501102">
    <property type="component" value="Unassembled WGS sequence"/>
</dbReference>
<name>A0ABP6J4S8_STRTU</name>
<dbReference type="InterPro" id="IPR050482">
    <property type="entry name" value="Sensor_HK_TwoCompSys"/>
</dbReference>
<dbReference type="Pfam" id="PF02518">
    <property type="entry name" value="HATPase_c"/>
    <property type="match status" value="1"/>
</dbReference>
<evidence type="ECO:0000256" key="8">
    <source>
        <dbReference type="ARBA" id="ARBA00023012"/>
    </source>
</evidence>
<dbReference type="InterPro" id="IPR011712">
    <property type="entry name" value="Sig_transdc_His_kin_sub3_dim/P"/>
</dbReference>
<feature type="transmembrane region" description="Helical" evidence="9">
    <location>
        <begin position="162"/>
        <end position="181"/>
    </location>
</feature>
<dbReference type="EMBL" id="BAAAXZ010000063">
    <property type="protein sequence ID" value="GAA2921141.1"/>
    <property type="molecule type" value="Genomic_DNA"/>
</dbReference>
<keyword evidence="4" id="KW-0808">Transferase</keyword>
<comment type="caution">
    <text evidence="11">The sequence shown here is derived from an EMBL/GenBank/DDBJ whole genome shotgun (WGS) entry which is preliminary data.</text>
</comment>
<evidence type="ECO:0000256" key="5">
    <source>
        <dbReference type="ARBA" id="ARBA00022741"/>
    </source>
</evidence>
<keyword evidence="8" id="KW-0902">Two-component regulatory system</keyword>
<keyword evidence="6" id="KW-0418">Kinase</keyword>
<evidence type="ECO:0000259" key="10">
    <source>
        <dbReference type="SMART" id="SM00387"/>
    </source>
</evidence>
<keyword evidence="9" id="KW-0812">Transmembrane</keyword>
<evidence type="ECO:0000256" key="9">
    <source>
        <dbReference type="SAM" id="Phobius"/>
    </source>
</evidence>
<organism evidence="11 12">
    <name type="scientific">Streptomyces thioluteus</name>
    <dbReference type="NCBI Taxonomy" id="66431"/>
    <lineage>
        <taxon>Bacteria</taxon>
        <taxon>Bacillati</taxon>
        <taxon>Actinomycetota</taxon>
        <taxon>Actinomycetes</taxon>
        <taxon>Kitasatosporales</taxon>
        <taxon>Streptomycetaceae</taxon>
        <taxon>Streptomyces</taxon>
    </lineage>
</organism>
<evidence type="ECO:0000256" key="1">
    <source>
        <dbReference type="ARBA" id="ARBA00000085"/>
    </source>
</evidence>
<dbReference type="Gene3D" id="1.20.5.1930">
    <property type="match status" value="1"/>
</dbReference>
<dbReference type="SMART" id="SM00387">
    <property type="entry name" value="HATPase_c"/>
    <property type="match status" value="1"/>
</dbReference>
<feature type="transmembrane region" description="Helical" evidence="9">
    <location>
        <begin position="37"/>
        <end position="59"/>
    </location>
</feature>
<reference evidence="12" key="1">
    <citation type="journal article" date="2019" name="Int. J. Syst. Evol. Microbiol.">
        <title>The Global Catalogue of Microorganisms (GCM) 10K type strain sequencing project: providing services to taxonomists for standard genome sequencing and annotation.</title>
        <authorList>
            <consortium name="The Broad Institute Genomics Platform"/>
            <consortium name="The Broad Institute Genome Sequencing Center for Infectious Disease"/>
            <person name="Wu L."/>
            <person name="Ma J."/>
        </authorList>
    </citation>
    <scope>NUCLEOTIDE SEQUENCE [LARGE SCALE GENOMIC DNA]</scope>
    <source>
        <strain evidence="12">JCM 4087</strain>
    </source>
</reference>
<keyword evidence="9" id="KW-1133">Transmembrane helix</keyword>
<keyword evidence="7" id="KW-0067">ATP-binding</keyword>
<keyword evidence="9" id="KW-0472">Membrane</keyword>
<dbReference type="EC" id="2.7.13.3" evidence="2"/>
<evidence type="ECO:0000256" key="7">
    <source>
        <dbReference type="ARBA" id="ARBA00022840"/>
    </source>
</evidence>
<feature type="transmembrane region" description="Helical" evidence="9">
    <location>
        <begin position="114"/>
        <end position="132"/>
    </location>
</feature>
<accession>A0ABP6J4S8</accession>
<proteinExistence type="predicted"/>